<gene>
    <name evidence="2" type="ORF">ONZ51_g3825</name>
</gene>
<feature type="transmembrane region" description="Helical" evidence="1">
    <location>
        <begin position="12"/>
        <end position="33"/>
    </location>
</feature>
<evidence type="ECO:0000256" key="1">
    <source>
        <dbReference type="SAM" id="Phobius"/>
    </source>
</evidence>
<reference evidence="2" key="1">
    <citation type="submission" date="2022-11" db="EMBL/GenBank/DDBJ databases">
        <title>Genome Sequence of Cubamyces cubensis.</title>
        <authorList>
            <person name="Buettner E."/>
        </authorList>
    </citation>
    <scope>NUCLEOTIDE SEQUENCE</scope>
    <source>
        <strain evidence="2">MPL-01</strain>
    </source>
</reference>
<keyword evidence="3" id="KW-1185">Reference proteome</keyword>
<feature type="transmembrane region" description="Helical" evidence="1">
    <location>
        <begin position="225"/>
        <end position="245"/>
    </location>
</feature>
<sequence>MAQPTASVGTANMAGVVLSTLTYGSHLTLFLSLIRTYFRSKKSDILTRRDWRLLVYICTMFMLATTGLCLQTWINHDAFLVHRDFPGGPLVYLSQRASQPVNLAVTLTYVALNWLADGMLVRMSPTSHLLYSKIVVLSCVLTIVSLIVTGSVFLKDTETLSVHLWTDTIAIPSLAYLTLSFLANVVLTLVIVTRLMLLRRRIVRTLGATHTCAYTSVATMLIESASLYSVVAAICIFACALQSPLQNALLPMLGQLQGIPPLLIAIRVMDGRVVNADAWDTTLSFATNETNTCSSLHITSRDFEYDFKSPGSCYREKHATQRTQCLSHTTQPPSYGSVIPTPDDDVYTSLPVAQRVSRHRPTDLRIQTDRLSAVEIAPIPDEEVNYKDAKWFGPSASSSLLLPRYPPEAHTPQCTTPTCLLSPV</sequence>
<keyword evidence="1" id="KW-0812">Transmembrane</keyword>
<comment type="caution">
    <text evidence="2">The sequence shown here is derived from an EMBL/GenBank/DDBJ whole genome shotgun (WGS) entry which is preliminary data.</text>
</comment>
<dbReference type="EMBL" id="JAPEVG010000069">
    <property type="protein sequence ID" value="KAJ8488033.1"/>
    <property type="molecule type" value="Genomic_DNA"/>
</dbReference>
<feature type="transmembrane region" description="Helical" evidence="1">
    <location>
        <begin position="134"/>
        <end position="154"/>
    </location>
</feature>
<proteinExistence type="predicted"/>
<feature type="transmembrane region" description="Helical" evidence="1">
    <location>
        <begin position="101"/>
        <end position="122"/>
    </location>
</feature>
<keyword evidence="1" id="KW-0472">Membrane</keyword>
<dbReference type="AlphaFoldDB" id="A0AAD7XD52"/>
<organism evidence="2 3">
    <name type="scientific">Trametes cubensis</name>
    <dbReference type="NCBI Taxonomy" id="1111947"/>
    <lineage>
        <taxon>Eukaryota</taxon>
        <taxon>Fungi</taxon>
        <taxon>Dikarya</taxon>
        <taxon>Basidiomycota</taxon>
        <taxon>Agaricomycotina</taxon>
        <taxon>Agaricomycetes</taxon>
        <taxon>Polyporales</taxon>
        <taxon>Polyporaceae</taxon>
        <taxon>Trametes</taxon>
    </lineage>
</organism>
<dbReference type="Proteomes" id="UP001215151">
    <property type="component" value="Unassembled WGS sequence"/>
</dbReference>
<accession>A0AAD7XD52</accession>
<evidence type="ECO:0000313" key="3">
    <source>
        <dbReference type="Proteomes" id="UP001215151"/>
    </source>
</evidence>
<name>A0AAD7XD52_9APHY</name>
<feature type="transmembrane region" description="Helical" evidence="1">
    <location>
        <begin position="174"/>
        <end position="197"/>
    </location>
</feature>
<keyword evidence="1" id="KW-1133">Transmembrane helix</keyword>
<protein>
    <submittedName>
        <fullName evidence="2">Uncharacterized protein</fullName>
    </submittedName>
</protein>
<evidence type="ECO:0000313" key="2">
    <source>
        <dbReference type="EMBL" id="KAJ8488033.1"/>
    </source>
</evidence>
<feature type="transmembrane region" description="Helical" evidence="1">
    <location>
        <begin position="53"/>
        <end position="74"/>
    </location>
</feature>